<feature type="region of interest" description="Disordered" evidence="3">
    <location>
        <begin position="162"/>
        <end position="182"/>
    </location>
</feature>
<dbReference type="KEGG" id="nak:EH165_09350"/>
<protein>
    <submittedName>
        <fullName evidence="4">Single-stranded DNA-binding protein</fullName>
    </submittedName>
</protein>
<evidence type="ECO:0000313" key="4">
    <source>
        <dbReference type="EMBL" id="AZI58314.1"/>
    </source>
</evidence>
<name>A0A3G8ZV06_9ACTN</name>
<dbReference type="Gene3D" id="2.40.50.140">
    <property type="entry name" value="Nucleic acid-binding proteins"/>
    <property type="match status" value="1"/>
</dbReference>
<evidence type="ECO:0000256" key="2">
    <source>
        <dbReference type="PROSITE-ProRule" id="PRU00252"/>
    </source>
</evidence>
<dbReference type="PROSITE" id="PS50935">
    <property type="entry name" value="SSB"/>
    <property type="match status" value="1"/>
</dbReference>
<keyword evidence="1 2" id="KW-0238">DNA-binding</keyword>
<accession>A0A3G8ZV06</accession>
<gene>
    <name evidence="4" type="ORF">EH165_09350</name>
</gene>
<dbReference type="Proteomes" id="UP000268084">
    <property type="component" value="Chromosome"/>
</dbReference>
<dbReference type="CDD" id="cd04496">
    <property type="entry name" value="SSB_OBF"/>
    <property type="match status" value="1"/>
</dbReference>
<evidence type="ECO:0000256" key="3">
    <source>
        <dbReference type="SAM" id="MobiDB-lite"/>
    </source>
</evidence>
<dbReference type="EMBL" id="CP034170">
    <property type="protein sequence ID" value="AZI58314.1"/>
    <property type="molecule type" value="Genomic_DNA"/>
</dbReference>
<proteinExistence type="predicted"/>
<dbReference type="SUPFAM" id="SSF50249">
    <property type="entry name" value="Nucleic acid-binding proteins"/>
    <property type="match status" value="1"/>
</dbReference>
<dbReference type="Pfam" id="PF00436">
    <property type="entry name" value="SSB"/>
    <property type="match status" value="1"/>
</dbReference>
<reference evidence="4 5" key="2">
    <citation type="submission" date="2018-12" db="EMBL/GenBank/DDBJ databases">
        <title>Nakamurella antarcticus sp. nov., isolated from Antarctica South Shetland Islands soil.</title>
        <authorList>
            <person name="Peng F."/>
        </authorList>
    </citation>
    <scope>NUCLEOTIDE SEQUENCE [LARGE SCALE GENOMIC DNA]</scope>
    <source>
        <strain evidence="4 5">S14-144</strain>
    </source>
</reference>
<reference evidence="4 5" key="1">
    <citation type="submission" date="2018-11" db="EMBL/GenBank/DDBJ databases">
        <authorList>
            <person name="Da X."/>
        </authorList>
    </citation>
    <scope>NUCLEOTIDE SEQUENCE [LARGE SCALE GENOMIC DNA]</scope>
    <source>
        <strain evidence="4 5">S14-144</strain>
    </source>
</reference>
<dbReference type="GO" id="GO:0003697">
    <property type="term" value="F:single-stranded DNA binding"/>
    <property type="evidence" value="ECO:0007669"/>
    <property type="project" value="InterPro"/>
</dbReference>
<sequence>MALVWGGALSTRPFSSTSGGGAVASPARDGHREVHHGPGRWASAGGDTMGSATVQLVGNVATELKISMENAGHERVSFRVIASERRFDAATNEWVDGDEFAVNVVCWGALARGVETSVRIGDPVVVTGRIISRKYEVEGVVRFATEVKAATVSHDLNRGTDTFRRSHLRPAGSGVETDHNGAHSDDHYAASATDAIGAEVDSGGSSELVGAGISGRDRGAGNAGFGAVDGAEPPF</sequence>
<dbReference type="InterPro" id="IPR012340">
    <property type="entry name" value="NA-bd_OB-fold"/>
</dbReference>
<evidence type="ECO:0000313" key="5">
    <source>
        <dbReference type="Proteomes" id="UP000268084"/>
    </source>
</evidence>
<dbReference type="InterPro" id="IPR000424">
    <property type="entry name" value="Primosome_PriB/ssb"/>
</dbReference>
<organism evidence="4 5">
    <name type="scientific">Nakamurella antarctica</name>
    <dbReference type="NCBI Taxonomy" id="1902245"/>
    <lineage>
        <taxon>Bacteria</taxon>
        <taxon>Bacillati</taxon>
        <taxon>Actinomycetota</taxon>
        <taxon>Actinomycetes</taxon>
        <taxon>Nakamurellales</taxon>
        <taxon>Nakamurellaceae</taxon>
        <taxon>Nakamurella</taxon>
    </lineage>
</organism>
<keyword evidence="5" id="KW-1185">Reference proteome</keyword>
<evidence type="ECO:0000256" key="1">
    <source>
        <dbReference type="ARBA" id="ARBA00023125"/>
    </source>
</evidence>
<dbReference type="OrthoDB" id="4427276at2"/>
<dbReference type="AlphaFoldDB" id="A0A3G8ZV06"/>
<feature type="region of interest" description="Disordered" evidence="3">
    <location>
        <begin position="13"/>
        <end position="45"/>
    </location>
</feature>